<sequence>MSFFSRVFRGKDSTATKKQAKPTAVDTAPAKPKWTDAWQRTEVAPEEVQDLVRGCVHELKARGRWIDILTVEYSPYGPLFGLLIIRRYSSPHAIPSPTVPS</sequence>
<comment type="caution">
    <text evidence="2">The sequence shown here is derived from an EMBL/GenBank/DDBJ whole genome shotgun (WGS) entry which is preliminary data.</text>
</comment>
<gene>
    <name evidence="2" type="ORF">ACN42_g5266</name>
</gene>
<reference evidence="2 3" key="1">
    <citation type="submission" date="2015-10" db="EMBL/GenBank/DDBJ databases">
        <title>Genome sequencing of Penicillium freii.</title>
        <authorList>
            <person name="Nguyen H.D."/>
            <person name="Visagie C.M."/>
            <person name="Seifert K.A."/>
        </authorList>
    </citation>
    <scope>NUCLEOTIDE SEQUENCE [LARGE SCALE GENOMIC DNA]</scope>
    <source>
        <strain evidence="2 3">DAOM 242723</strain>
    </source>
</reference>
<proteinExistence type="predicted"/>
<feature type="region of interest" description="Disordered" evidence="1">
    <location>
        <begin position="1"/>
        <end position="31"/>
    </location>
</feature>
<evidence type="ECO:0000313" key="3">
    <source>
        <dbReference type="Proteomes" id="UP000055045"/>
    </source>
</evidence>
<keyword evidence="3" id="KW-1185">Reference proteome</keyword>
<protein>
    <submittedName>
        <fullName evidence="2">Uncharacterized protein</fullName>
    </submittedName>
</protein>
<organism evidence="2 3">
    <name type="scientific">Penicillium freii</name>
    <dbReference type="NCBI Taxonomy" id="48697"/>
    <lineage>
        <taxon>Eukaryota</taxon>
        <taxon>Fungi</taxon>
        <taxon>Dikarya</taxon>
        <taxon>Ascomycota</taxon>
        <taxon>Pezizomycotina</taxon>
        <taxon>Eurotiomycetes</taxon>
        <taxon>Eurotiomycetidae</taxon>
        <taxon>Eurotiales</taxon>
        <taxon>Aspergillaceae</taxon>
        <taxon>Penicillium</taxon>
    </lineage>
</organism>
<dbReference type="EMBL" id="LLXE01000119">
    <property type="protein sequence ID" value="KUM61854.1"/>
    <property type="molecule type" value="Genomic_DNA"/>
</dbReference>
<evidence type="ECO:0000313" key="2">
    <source>
        <dbReference type="EMBL" id="KUM61854.1"/>
    </source>
</evidence>
<name>A0A101MJR1_PENFR</name>
<dbReference type="STRING" id="48697.A0A101MJR1"/>
<dbReference type="Proteomes" id="UP000055045">
    <property type="component" value="Unassembled WGS sequence"/>
</dbReference>
<evidence type="ECO:0000256" key="1">
    <source>
        <dbReference type="SAM" id="MobiDB-lite"/>
    </source>
</evidence>
<accession>A0A101MJR1</accession>
<dbReference type="AlphaFoldDB" id="A0A101MJR1"/>